<proteinExistence type="predicted"/>
<dbReference type="GeneID" id="54455126"/>
<accession>A0A6A6YQA5</accession>
<gene>
    <name evidence="1 3" type="ORF">BDZ99DRAFT_306459</name>
</gene>
<sequence>MKRYRSIQLVNCQTRTLTNVALCRAATSNGTGVPVTIRLLAIAPYLKGSKLPVSKTMVRNFNQHHWNQD</sequence>
<dbReference type="RefSeq" id="XP_033577139.1">
    <property type="nucleotide sequence ID" value="XM_033714233.1"/>
</dbReference>
<evidence type="ECO:0000313" key="1">
    <source>
        <dbReference type="EMBL" id="KAF2810175.1"/>
    </source>
</evidence>
<evidence type="ECO:0000313" key="2">
    <source>
        <dbReference type="Proteomes" id="UP000504636"/>
    </source>
</evidence>
<reference evidence="1 3" key="1">
    <citation type="journal article" date="2020" name="Stud. Mycol.">
        <title>101 Dothideomycetes genomes: a test case for predicting lifestyles and emergence of pathogens.</title>
        <authorList>
            <person name="Haridas S."/>
            <person name="Albert R."/>
            <person name="Binder M."/>
            <person name="Bloem J."/>
            <person name="Labutti K."/>
            <person name="Salamov A."/>
            <person name="Andreopoulos B."/>
            <person name="Baker S."/>
            <person name="Barry K."/>
            <person name="Bills G."/>
            <person name="Bluhm B."/>
            <person name="Cannon C."/>
            <person name="Castanera R."/>
            <person name="Culley D."/>
            <person name="Daum C."/>
            <person name="Ezra D."/>
            <person name="Gonzalez J."/>
            <person name="Henrissat B."/>
            <person name="Kuo A."/>
            <person name="Liang C."/>
            <person name="Lipzen A."/>
            <person name="Lutzoni F."/>
            <person name="Magnuson J."/>
            <person name="Mondo S."/>
            <person name="Nolan M."/>
            <person name="Ohm R."/>
            <person name="Pangilinan J."/>
            <person name="Park H.-J."/>
            <person name="Ramirez L."/>
            <person name="Alfaro M."/>
            <person name="Sun H."/>
            <person name="Tritt A."/>
            <person name="Yoshinaga Y."/>
            <person name="Zwiers L.-H."/>
            <person name="Turgeon B."/>
            <person name="Goodwin S."/>
            <person name="Spatafora J."/>
            <person name="Crous P."/>
            <person name="Grigoriev I."/>
        </authorList>
    </citation>
    <scope>NUCLEOTIDE SEQUENCE</scope>
    <source>
        <strain evidence="1 3">CBS 304.34</strain>
    </source>
</reference>
<protein>
    <submittedName>
        <fullName evidence="1 3">Uncharacterized protein</fullName>
    </submittedName>
</protein>
<dbReference type="EMBL" id="MU003700">
    <property type="protein sequence ID" value="KAF2810175.1"/>
    <property type="molecule type" value="Genomic_DNA"/>
</dbReference>
<reference evidence="3" key="2">
    <citation type="submission" date="2020-04" db="EMBL/GenBank/DDBJ databases">
        <authorList>
            <consortium name="NCBI Genome Project"/>
        </authorList>
    </citation>
    <scope>NUCLEOTIDE SEQUENCE</scope>
    <source>
        <strain evidence="3">CBS 304.34</strain>
    </source>
</reference>
<reference evidence="3" key="3">
    <citation type="submission" date="2025-04" db="UniProtKB">
        <authorList>
            <consortium name="RefSeq"/>
        </authorList>
    </citation>
    <scope>IDENTIFICATION</scope>
    <source>
        <strain evidence="3">CBS 304.34</strain>
    </source>
</reference>
<dbReference type="Proteomes" id="UP000504636">
    <property type="component" value="Unplaced"/>
</dbReference>
<evidence type="ECO:0000313" key="3">
    <source>
        <dbReference type="RefSeq" id="XP_033577139.1"/>
    </source>
</evidence>
<organism evidence="1">
    <name type="scientific">Mytilinidion resinicola</name>
    <dbReference type="NCBI Taxonomy" id="574789"/>
    <lineage>
        <taxon>Eukaryota</taxon>
        <taxon>Fungi</taxon>
        <taxon>Dikarya</taxon>
        <taxon>Ascomycota</taxon>
        <taxon>Pezizomycotina</taxon>
        <taxon>Dothideomycetes</taxon>
        <taxon>Pleosporomycetidae</taxon>
        <taxon>Mytilinidiales</taxon>
        <taxon>Mytilinidiaceae</taxon>
        <taxon>Mytilinidion</taxon>
    </lineage>
</organism>
<name>A0A6A6YQA5_9PEZI</name>
<keyword evidence="2" id="KW-1185">Reference proteome</keyword>
<dbReference type="AlphaFoldDB" id="A0A6A6YQA5"/>